<dbReference type="GO" id="GO:0000160">
    <property type="term" value="P:phosphorelay signal transduction system"/>
    <property type="evidence" value="ECO:0007669"/>
    <property type="project" value="UniProtKB-KW"/>
</dbReference>
<dbReference type="InterPro" id="IPR051552">
    <property type="entry name" value="HptR"/>
</dbReference>
<protein>
    <recommendedName>
        <fullName evidence="2">Stage 0 sporulation protein A homolog</fullName>
    </recommendedName>
</protein>
<feature type="domain" description="Response regulatory" evidence="13">
    <location>
        <begin position="7"/>
        <end position="124"/>
    </location>
</feature>
<evidence type="ECO:0000256" key="9">
    <source>
        <dbReference type="ARBA" id="ARBA00024867"/>
    </source>
</evidence>
<dbReference type="Proteomes" id="UP000214975">
    <property type="component" value="Chromosome"/>
</dbReference>
<dbReference type="CDD" id="cd17536">
    <property type="entry name" value="REC_YesN-like"/>
    <property type="match status" value="1"/>
</dbReference>
<dbReference type="GO" id="GO:0003700">
    <property type="term" value="F:DNA-binding transcription factor activity"/>
    <property type="evidence" value="ECO:0007669"/>
    <property type="project" value="InterPro"/>
</dbReference>
<dbReference type="InterPro" id="IPR001789">
    <property type="entry name" value="Sig_transdc_resp-reg_receiver"/>
</dbReference>
<keyword evidence="4 10" id="KW-0597">Phosphoprotein</keyword>
<evidence type="ECO:0000256" key="11">
    <source>
        <dbReference type="SAM" id="Coils"/>
    </source>
</evidence>
<keyword evidence="7" id="KW-0238">DNA-binding</keyword>
<dbReference type="Pfam" id="PF12833">
    <property type="entry name" value="HTH_18"/>
    <property type="match status" value="1"/>
</dbReference>
<dbReference type="InterPro" id="IPR009057">
    <property type="entry name" value="Homeodomain-like_sf"/>
</dbReference>
<dbReference type="AlphaFoldDB" id="A0A223I1L0"/>
<evidence type="ECO:0000313" key="14">
    <source>
        <dbReference type="EMBL" id="AST58602.1"/>
    </source>
</evidence>
<organism evidence="14 15">
    <name type="scientific">Thermoanaerobacterium thermosaccharolyticum</name>
    <name type="common">Clostridium thermosaccharolyticum</name>
    <dbReference type="NCBI Taxonomy" id="1517"/>
    <lineage>
        <taxon>Bacteria</taxon>
        <taxon>Bacillati</taxon>
        <taxon>Bacillota</taxon>
        <taxon>Clostridia</taxon>
        <taxon>Thermoanaerobacterales</taxon>
        <taxon>Thermoanaerobacteraceae</taxon>
        <taxon>Thermoanaerobacterium</taxon>
    </lineage>
</organism>
<dbReference type="RefSeq" id="WP_094397816.1">
    <property type="nucleotide sequence ID" value="NZ_CP016893.1"/>
</dbReference>
<keyword evidence="6" id="KW-0805">Transcription regulation</keyword>
<dbReference type="PROSITE" id="PS01124">
    <property type="entry name" value="HTH_ARAC_FAMILY_2"/>
    <property type="match status" value="1"/>
</dbReference>
<evidence type="ECO:0000256" key="10">
    <source>
        <dbReference type="PROSITE-ProRule" id="PRU00169"/>
    </source>
</evidence>
<dbReference type="Gene3D" id="1.10.10.60">
    <property type="entry name" value="Homeodomain-like"/>
    <property type="match status" value="2"/>
</dbReference>
<keyword evidence="8" id="KW-0804">Transcription</keyword>
<sequence>MSENNIKVFIIDDEYLERSLLKQCINWESLGMEIVGEASSANEGIKLIDELKPDIVFTDIKMPGIDGIEFSEFILKKHPSLIIIVLTGYNDFNYAQKSVKLGIFDFLLKPIDENEVLNTAKKVKSYIEDKKREKKELEDLKRQLYENLPYLKERFLNELIASNLPENSINEKLDFFNLHFKNGNFQIAAIEIANSTDMGEESRLIQNFKVSNYVKSYFKKLKNIIVFSDQMNRIVILSNDEKIDLYKICMRLKNKINKDLDCTLNIGIGNIKENIAEVRSSYMEAVDALNYHIAVGNNNIIHYRDVQFKESKSDSDTMHLLNELKFYLKSGLEDDAINTVKEVFSLIDVKSENALKLIHVSALNIISVCFSVSLELKENFDDIYLSEINTYNKIVNIETLPEMIEFLSSIVINTIKAVNKEQINNINNLIDNVKKFIEENLSDSNLSLSFVAKHFYLNPSYLSRTFKKETGINFIEYLTNKRMEKAISLIKEKNMKSFEIANAVGIQDPNYFSSCFKKYTGLNVSEYKKLIKNIV</sequence>
<gene>
    <name evidence="14" type="ORF">Thert_02773</name>
</gene>
<evidence type="ECO:0000256" key="4">
    <source>
        <dbReference type="ARBA" id="ARBA00022553"/>
    </source>
</evidence>
<evidence type="ECO:0000256" key="3">
    <source>
        <dbReference type="ARBA" id="ARBA00022490"/>
    </source>
</evidence>
<evidence type="ECO:0000256" key="5">
    <source>
        <dbReference type="ARBA" id="ARBA00023012"/>
    </source>
</evidence>
<dbReference type="PROSITE" id="PS50110">
    <property type="entry name" value="RESPONSE_REGULATORY"/>
    <property type="match status" value="1"/>
</dbReference>
<dbReference type="SUPFAM" id="SSF46689">
    <property type="entry name" value="Homeodomain-like"/>
    <property type="match status" value="2"/>
</dbReference>
<keyword evidence="5" id="KW-0902">Two-component regulatory system</keyword>
<evidence type="ECO:0000256" key="8">
    <source>
        <dbReference type="ARBA" id="ARBA00023163"/>
    </source>
</evidence>
<dbReference type="EMBL" id="CP016893">
    <property type="protein sequence ID" value="AST58602.1"/>
    <property type="molecule type" value="Genomic_DNA"/>
</dbReference>
<comment type="subcellular location">
    <subcellularLocation>
        <location evidence="1">Cytoplasm</location>
    </subcellularLocation>
</comment>
<dbReference type="GO" id="GO:0043565">
    <property type="term" value="F:sequence-specific DNA binding"/>
    <property type="evidence" value="ECO:0007669"/>
    <property type="project" value="InterPro"/>
</dbReference>
<evidence type="ECO:0000256" key="7">
    <source>
        <dbReference type="ARBA" id="ARBA00023125"/>
    </source>
</evidence>
<dbReference type="GO" id="GO:0005737">
    <property type="term" value="C:cytoplasm"/>
    <property type="evidence" value="ECO:0007669"/>
    <property type="project" value="UniProtKB-SubCell"/>
</dbReference>
<dbReference type="InterPro" id="IPR011006">
    <property type="entry name" value="CheY-like_superfamily"/>
</dbReference>
<keyword evidence="11" id="KW-0175">Coiled coil</keyword>
<evidence type="ECO:0000259" key="12">
    <source>
        <dbReference type="PROSITE" id="PS01124"/>
    </source>
</evidence>
<dbReference type="PANTHER" id="PTHR42713:SF3">
    <property type="entry name" value="TRANSCRIPTIONAL REGULATORY PROTEIN HPTR"/>
    <property type="match status" value="1"/>
</dbReference>
<feature type="domain" description="HTH araC/xylS-type" evidence="12">
    <location>
        <begin position="431"/>
        <end position="530"/>
    </location>
</feature>
<dbReference type="Pfam" id="PF00072">
    <property type="entry name" value="Response_reg"/>
    <property type="match status" value="1"/>
</dbReference>
<feature type="modified residue" description="4-aspartylphosphate" evidence="10">
    <location>
        <position position="59"/>
    </location>
</feature>
<dbReference type="PANTHER" id="PTHR42713">
    <property type="entry name" value="HISTIDINE KINASE-RELATED"/>
    <property type="match status" value="1"/>
</dbReference>
<dbReference type="SUPFAM" id="SSF52172">
    <property type="entry name" value="CheY-like"/>
    <property type="match status" value="1"/>
</dbReference>
<dbReference type="InterPro" id="IPR041522">
    <property type="entry name" value="CdaR_GGDEF"/>
</dbReference>
<proteinExistence type="predicted"/>
<accession>A0A223I1L0</accession>
<dbReference type="Gene3D" id="3.40.50.2300">
    <property type="match status" value="1"/>
</dbReference>
<keyword evidence="3" id="KW-0963">Cytoplasm</keyword>
<evidence type="ECO:0000256" key="6">
    <source>
        <dbReference type="ARBA" id="ARBA00023015"/>
    </source>
</evidence>
<evidence type="ECO:0000256" key="1">
    <source>
        <dbReference type="ARBA" id="ARBA00004496"/>
    </source>
</evidence>
<dbReference type="SMART" id="SM00342">
    <property type="entry name" value="HTH_ARAC"/>
    <property type="match status" value="1"/>
</dbReference>
<evidence type="ECO:0000313" key="15">
    <source>
        <dbReference type="Proteomes" id="UP000214975"/>
    </source>
</evidence>
<evidence type="ECO:0000259" key="13">
    <source>
        <dbReference type="PROSITE" id="PS50110"/>
    </source>
</evidence>
<dbReference type="SMART" id="SM00448">
    <property type="entry name" value="REC"/>
    <property type="match status" value="1"/>
</dbReference>
<dbReference type="Pfam" id="PF17853">
    <property type="entry name" value="GGDEF_2"/>
    <property type="match status" value="1"/>
</dbReference>
<comment type="function">
    <text evidence="9">May play the central regulatory role in sporulation. It may be an element of the effector pathway responsible for the activation of sporulation genes in response to nutritional stress. Spo0A may act in concert with spo0H (a sigma factor) to control the expression of some genes that are critical to the sporulation process.</text>
</comment>
<reference evidence="14 15" key="1">
    <citation type="submission" date="2016-08" db="EMBL/GenBank/DDBJ databases">
        <title>A novel genetic cassette of butanologenic Thermoanaerobacterium thermosaccharolyticum that directly convert cellulose to butanol.</title>
        <authorList>
            <person name="Li T."/>
            <person name="He J."/>
        </authorList>
    </citation>
    <scope>NUCLEOTIDE SEQUENCE [LARGE SCALE GENOMIC DNA]</scope>
    <source>
        <strain evidence="14 15">TG57</strain>
    </source>
</reference>
<dbReference type="InterPro" id="IPR018060">
    <property type="entry name" value="HTH_AraC"/>
</dbReference>
<feature type="coiled-coil region" evidence="11">
    <location>
        <begin position="120"/>
        <end position="147"/>
    </location>
</feature>
<name>A0A223I1L0_THETR</name>
<evidence type="ECO:0000256" key="2">
    <source>
        <dbReference type="ARBA" id="ARBA00018672"/>
    </source>
</evidence>